<keyword evidence="2" id="KW-0378">Hydrolase</keyword>
<organism evidence="2 3">
    <name type="scientific">Methylobacterium symbioticum</name>
    <dbReference type="NCBI Taxonomy" id="2584084"/>
    <lineage>
        <taxon>Bacteria</taxon>
        <taxon>Pseudomonadati</taxon>
        <taxon>Pseudomonadota</taxon>
        <taxon>Alphaproteobacteria</taxon>
        <taxon>Hyphomicrobiales</taxon>
        <taxon>Methylobacteriaceae</taxon>
        <taxon>Methylobacterium</taxon>
    </lineage>
</organism>
<sequence>MLTLRSTPDNPVPPGGILVPVRTADGCDLRAAYWRPAGRTTKGTVCLLQGRAEFIEKYYETIRELLGRGFCVVAFDWRGQGESGRRVKDPRKGHVGHFDEYRLDLKAVAETVLVPLLPEPHACLAHSMGGCVALTGAHDGWLPFARIVTVAPMLSIRMVTWPAGASGLARTLKALGLGRCFVPRLSRVMPFPLLLGLVGRVTGRHYIPHDPGASIATMPYPGNRLSRDPKRYARNADAARAVGASAVGDPTVGWLAAAFRAMARLRDPRVPARIPIPTLIIGAGADPVCGTPAAERFGARMKAGDILVLPDARHEILSERDAIRQDFWAAFDAFVPGSPVPKAAQAEAEPRLREAVG</sequence>
<dbReference type="EMBL" id="CABFPH010000040">
    <property type="protein sequence ID" value="VUD72380.1"/>
    <property type="molecule type" value="Genomic_DNA"/>
</dbReference>
<name>A0A509EDW4_9HYPH</name>
<dbReference type="SUPFAM" id="SSF53474">
    <property type="entry name" value="alpha/beta-Hydrolases"/>
    <property type="match status" value="1"/>
</dbReference>
<keyword evidence="3" id="KW-1185">Reference proteome</keyword>
<dbReference type="PANTHER" id="PTHR11614">
    <property type="entry name" value="PHOSPHOLIPASE-RELATED"/>
    <property type="match status" value="1"/>
</dbReference>
<dbReference type="Gene3D" id="3.40.50.1820">
    <property type="entry name" value="alpha/beta hydrolase"/>
    <property type="match status" value="1"/>
</dbReference>
<dbReference type="GO" id="GO:0004622">
    <property type="term" value="F:phosphatidylcholine lysophospholipase activity"/>
    <property type="evidence" value="ECO:0007669"/>
    <property type="project" value="UniProtKB-EC"/>
</dbReference>
<accession>A0A509EDW4</accession>
<dbReference type="Proteomes" id="UP000410984">
    <property type="component" value="Unassembled WGS sequence"/>
</dbReference>
<dbReference type="Pfam" id="PF12146">
    <property type="entry name" value="Hydrolase_4"/>
    <property type="match status" value="1"/>
</dbReference>
<dbReference type="InterPro" id="IPR029058">
    <property type="entry name" value="AB_hydrolase_fold"/>
</dbReference>
<gene>
    <name evidence="2" type="primary">pldB</name>
    <name evidence="2" type="ORF">MET9862_02978</name>
</gene>
<evidence type="ECO:0000313" key="2">
    <source>
        <dbReference type="EMBL" id="VUD72380.1"/>
    </source>
</evidence>
<dbReference type="OrthoDB" id="9788260at2"/>
<dbReference type="InterPro" id="IPR022742">
    <property type="entry name" value="Hydrolase_4"/>
</dbReference>
<evidence type="ECO:0000259" key="1">
    <source>
        <dbReference type="Pfam" id="PF12146"/>
    </source>
</evidence>
<evidence type="ECO:0000313" key="3">
    <source>
        <dbReference type="Proteomes" id="UP000410984"/>
    </source>
</evidence>
<dbReference type="RefSeq" id="WP_142583710.1">
    <property type="nucleotide sequence ID" value="NZ_CABFPH010000040.1"/>
</dbReference>
<dbReference type="EC" id="3.1.1.5" evidence="2"/>
<dbReference type="InterPro" id="IPR051044">
    <property type="entry name" value="MAG_DAG_Lipase"/>
</dbReference>
<dbReference type="AlphaFoldDB" id="A0A509EDW4"/>
<protein>
    <submittedName>
        <fullName evidence="2">Lysophospholipase L2</fullName>
        <ecNumber evidence="2">3.1.1.5</ecNumber>
    </submittedName>
</protein>
<reference evidence="2 3" key="1">
    <citation type="submission" date="2019-06" db="EMBL/GenBank/DDBJ databases">
        <authorList>
            <person name="Rodrigo-Torres L."/>
            <person name="Arahal R. D."/>
            <person name="Lucena T."/>
        </authorList>
    </citation>
    <scope>NUCLEOTIDE SEQUENCE [LARGE SCALE GENOMIC DNA]</scope>
    <source>
        <strain evidence="2 3">SB0023/3</strain>
    </source>
</reference>
<proteinExistence type="predicted"/>
<feature type="domain" description="Serine aminopeptidase S33" evidence="1">
    <location>
        <begin position="41"/>
        <end position="321"/>
    </location>
</feature>